<evidence type="ECO:0000313" key="2">
    <source>
        <dbReference type="Proteomes" id="UP000757900"/>
    </source>
</evidence>
<dbReference type="Proteomes" id="UP000757900">
    <property type="component" value="Unassembled WGS sequence"/>
</dbReference>
<dbReference type="EMBL" id="JABZFV010000386">
    <property type="protein sequence ID" value="MBF0935770.1"/>
    <property type="molecule type" value="Genomic_DNA"/>
</dbReference>
<organism evidence="1 2">
    <name type="scientific">Abiotrophia defectiva</name>
    <name type="common">Streptococcus defectivus</name>
    <dbReference type="NCBI Taxonomy" id="46125"/>
    <lineage>
        <taxon>Bacteria</taxon>
        <taxon>Bacillati</taxon>
        <taxon>Bacillota</taxon>
        <taxon>Bacilli</taxon>
        <taxon>Lactobacillales</taxon>
        <taxon>Aerococcaceae</taxon>
        <taxon>Abiotrophia</taxon>
    </lineage>
</organism>
<proteinExistence type="predicted"/>
<comment type="caution">
    <text evidence="1">The sequence shown here is derived from an EMBL/GenBank/DDBJ whole genome shotgun (WGS) entry which is preliminary data.</text>
</comment>
<name>A0A929MT74_ABIDE</name>
<dbReference type="AlphaFoldDB" id="A0A929MT74"/>
<sequence>MGRHPNGQSIEFVKKLEENTLVAVCINQSKLTVRTMHA</sequence>
<protein>
    <submittedName>
        <fullName evidence="1">Uncharacterized protein</fullName>
    </submittedName>
</protein>
<evidence type="ECO:0000313" key="1">
    <source>
        <dbReference type="EMBL" id="MBF0935770.1"/>
    </source>
</evidence>
<reference evidence="1" key="1">
    <citation type="submission" date="2020-04" db="EMBL/GenBank/DDBJ databases">
        <title>Deep metagenomics examines the oral microbiome during advanced dental caries in children, revealing novel taxa and co-occurrences with host molecules.</title>
        <authorList>
            <person name="Baker J.L."/>
            <person name="Morton J.T."/>
            <person name="Dinis M."/>
            <person name="Alvarez R."/>
            <person name="Tran N.C."/>
            <person name="Knight R."/>
            <person name="Edlund A."/>
        </authorList>
    </citation>
    <scope>NUCLEOTIDE SEQUENCE</scope>
    <source>
        <strain evidence="1">JCVI_23_bin.16</strain>
    </source>
</reference>
<gene>
    <name evidence="1" type="ORF">HXK00_09065</name>
</gene>
<accession>A0A929MT74</accession>